<evidence type="ECO:0000259" key="1">
    <source>
        <dbReference type="Pfam" id="PF20236"/>
    </source>
</evidence>
<comment type="caution">
    <text evidence="2">The sequence shown here is derived from an EMBL/GenBank/DDBJ whole genome shotgun (WGS) entry which is preliminary data.</text>
</comment>
<organism evidence="2 3">
    <name type="scientific">Hohenbuehelia grisea</name>
    <dbReference type="NCBI Taxonomy" id="104357"/>
    <lineage>
        <taxon>Eukaryota</taxon>
        <taxon>Fungi</taxon>
        <taxon>Dikarya</taxon>
        <taxon>Basidiomycota</taxon>
        <taxon>Agaricomycotina</taxon>
        <taxon>Agaricomycetes</taxon>
        <taxon>Agaricomycetidae</taxon>
        <taxon>Agaricales</taxon>
        <taxon>Pleurotineae</taxon>
        <taxon>Pleurotaceae</taxon>
        <taxon>Hohenbuehelia</taxon>
    </lineage>
</organism>
<dbReference type="Pfam" id="PF20236">
    <property type="entry name" value="DUF6593"/>
    <property type="match status" value="1"/>
</dbReference>
<name>A0ABR3IWH8_9AGAR</name>
<evidence type="ECO:0000313" key="2">
    <source>
        <dbReference type="EMBL" id="KAL0947686.1"/>
    </source>
</evidence>
<protein>
    <recommendedName>
        <fullName evidence="1">DUF6593 domain-containing protein</fullName>
    </recommendedName>
</protein>
<accession>A0ABR3IWH8</accession>
<keyword evidence="3" id="KW-1185">Reference proteome</keyword>
<dbReference type="InterPro" id="IPR046528">
    <property type="entry name" value="DUF6593"/>
</dbReference>
<gene>
    <name evidence="2" type="ORF">HGRIS_013774</name>
</gene>
<evidence type="ECO:0000313" key="3">
    <source>
        <dbReference type="Proteomes" id="UP001556367"/>
    </source>
</evidence>
<reference evidence="3" key="1">
    <citation type="submission" date="2024-06" db="EMBL/GenBank/DDBJ databases">
        <title>Multi-omics analyses provide insights into the biosynthesis of the anticancer antibiotic pleurotin in Hohenbuehelia grisea.</title>
        <authorList>
            <person name="Weaver J.A."/>
            <person name="Alberti F."/>
        </authorList>
    </citation>
    <scope>NUCLEOTIDE SEQUENCE [LARGE SCALE GENOMIC DNA]</scope>
    <source>
        <strain evidence="3">T-177</strain>
    </source>
</reference>
<feature type="domain" description="DUF6593" evidence="1">
    <location>
        <begin position="11"/>
        <end position="174"/>
    </location>
</feature>
<dbReference type="Proteomes" id="UP001556367">
    <property type="component" value="Unassembled WGS sequence"/>
</dbReference>
<sequence length="188" mass="21870">MFQQLELTTTSLHNVVIANESDILYYEVVTPKWQPHLTTVQKFDPNTRAFSTIAELQNEGARSPRPIAARLQGGELRPVDEVVKKGDSETSNPLSWQFTGKDGRIYRWQTKRRHLELVRDDSTEKPVAVYHRHKRHLFVLRMSRRPYLAIDSSIMDTLDMVILSFLLAERQRRDSCRHIRQQSVSSSP</sequence>
<dbReference type="EMBL" id="JASNQZ010000015">
    <property type="protein sequence ID" value="KAL0947686.1"/>
    <property type="molecule type" value="Genomic_DNA"/>
</dbReference>
<proteinExistence type="predicted"/>